<dbReference type="UniPathway" id="UPA00196"/>
<feature type="chain" id="PRO_5012181611" description="Protein PBN1" evidence="2">
    <location>
        <begin position="16"/>
        <end position="484"/>
    </location>
</feature>
<dbReference type="Proteomes" id="UP000078348">
    <property type="component" value="Unassembled WGS sequence"/>
</dbReference>
<dbReference type="GO" id="GO:0006506">
    <property type="term" value="P:GPI anchor biosynthetic process"/>
    <property type="evidence" value="ECO:0007669"/>
    <property type="project" value="UniProtKB-UniPathway"/>
</dbReference>
<accession>A0A196SKU2</accession>
<evidence type="ECO:0008006" key="5">
    <source>
        <dbReference type="Google" id="ProtNLM"/>
    </source>
</evidence>
<organism evidence="3 4">
    <name type="scientific">Blastocystis sp. subtype 1 (strain ATCC 50177 / NandII)</name>
    <dbReference type="NCBI Taxonomy" id="478820"/>
    <lineage>
        <taxon>Eukaryota</taxon>
        <taxon>Sar</taxon>
        <taxon>Stramenopiles</taxon>
        <taxon>Bigyra</taxon>
        <taxon>Opalozoa</taxon>
        <taxon>Opalinata</taxon>
        <taxon>Blastocystidae</taxon>
        <taxon>Blastocystis</taxon>
    </lineage>
</organism>
<dbReference type="GO" id="GO:0016020">
    <property type="term" value="C:membrane"/>
    <property type="evidence" value="ECO:0007669"/>
    <property type="project" value="GOC"/>
</dbReference>
<evidence type="ECO:0000256" key="2">
    <source>
        <dbReference type="SAM" id="SignalP"/>
    </source>
</evidence>
<evidence type="ECO:0000256" key="1">
    <source>
        <dbReference type="SAM" id="Phobius"/>
    </source>
</evidence>
<feature type="signal peptide" evidence="2">
    <location>
        <begin position="1"/>
        <end position="15"/>
    </location>
</feature>
<evidence type="ECO:0000313" key="3">
    <source>
        <dbReference type="EMBL" id="OAO17675.1"/>
    </source>
</evidence>
<gene>
    <name evidence="3" type="ORF">AV274_0618</name>
</gene>
<reference evidence="3 4" key="1">
    <citation type="submission" date="2016-05" db="EMBL/GenBank/DDBJ databases">
        <title>Nuclear genome of Blastocystis sp. subtype 1 NandII.</title>
        <authorList>
            <person name="Gentekaki E."/>
            <person name="Curtis B."/>
            <person name="Stairs C."/>
            <person name="Eme L."/>
            <person name="Herman E."/>
            <person name="Klimes V."/>
            <person name="Arias M.C."/>
            <person name="Elias M."/>
            <person name="Hilliou F."/>
            <person name="Klute M."/>
            <person name="Malik S.-B."/>
            <person name="Pightling A."/>
            <person name="Rachubinski R."/>
            <person name="Salas D."/>
            <person name="Schlacht A."/>
            <person name="Suga H."/>
            <person name="Archibald J."/>
            <person name="Ball S.G."/>
            <person name="Clark G."/>
            <person name="Dacks J."/>
            <person name="Van Der Giezen M."/>
            <person name="Tsaousis A."/>
            <person name="Roger A."/>
        </authorList>
    </citation>
    <scope>NUCLEOTIDE SEQUENCE [LARGE SCALE GENOMIC DNA]</scope>
    <source>
        <strain evidence="4">ATCC 50177 / NandII</strain>
    </source>
</reference>
<sequence>MRVLCFSILLATVLAYERINVFSDQESIASIGRDSDRDVITVRSTTGLGISFKGYSNTNITHPEGLEEFRVTITTPRYNMGRYRLTVPFEGLHVTMKYDHQRPLTGLCDIFASLLPCFRVKQCSSSLEESVYDIDLDDAIWTPISLVPYSVLKPTSIVGEDWVRVANIIVPSEYLKYENYVKGGCVSSVYNTNGLFNVESKEWYPHEKDAKMRFVELTLLLHSYQDLHIYDAHYVSSPLVIPHISSYGKPDSHVDLIFHQHNDDYTISRYLPNGKRILYPEREFPFWTGDVKMDLKGEQLHLEGYISTQDGSYSPYQPIYDSRTATVMYLPKGVYVDLAEMKLMYDTGKIPAYFSYVTNVDTDLSYEASKPQIIVFVAEASIYPLPPMLDINISLPIHLRYAASATNVTMPLPAFFANSPVRDTILTTRKTQWWEPAYPYVRSISIALPVKVENKKQTVVLLGLAGACVLIFVVETAKWLFGGK</sequence>
<protein>
    <recommendedName>
        <fullName evidence="5">Protein PBN1</fullName>
    </recommendedName>
</protein>
<comment type="caution">
    <text evidence="3">The sequence shown here is derived from an EMBL/GenBank/DDBJ whole genome shotgun (WGS) entry which is preliminary data.</text>
</comment>
<keyword evidence="1" id="KW-0812">Transmembrane</keyword>
<dbReference type="EMBL" id="LXWW01000022">
    <property type="protein sequence ID" value="OAO17675.1"/>
    <property type="molecule type" value="Genomic_DNA"/>
</dbReference>
<keyword evidence="2" id="KW-0732">Signal</keyword>
<evidence type="ECO:0000313" key="4">
    <source>
        <dbReference type="Proteomes" id="UP000078348"/>
    </source>
</evidence>
<keyword evidence="4" id="KW-1185">Reference proteome</keyword>
<keyword evidence="1" id="KW-1133">Transmembrane helix</keyword>
<feature type="transmembrane region" description="Helical" evidence="1">
    <location>
        <begin position="459"/>
        <end position="481"/>
    </location>
</feature>
<name>A0A196SKU2_BLAHN</name>
<keyword evidence="1" id="KW-0472">Membrane</keyword>
<proteinExistence type="predicted"/>
<dbReference type="AlphaFoldDB" id="A0A196SKU2"/>